<reference evidence="2 3" key="1">
    <citation type="journal article" date="2012" name="J. Bacteriol.">
        <title>Genome Sequence of Nitratireductor indicus Type Strain C115.</title>
        <authorList>
            <person name="Lai Q."/>
            <person name="Li G."/>
            <person name="Yu Z."/>
            <person name="Shao Z."/>
        </authorList>
    </citation>
    <scope>NUCLEOTIDE SEQUENCE [LARGE SCALE GENOMIC DNA]</scope>
    <source>
        <strain evidence="2 3">C115</strain>
    </source>
</reference>
<feature type="transmembrane region" description="Helical" evidence="1">
    <location>
        <begin position="137"/>
        <end position="158"/>
    </location>
</feature>
<dbReference type="Pfam" id="PF11157">
    <property type="entry name" value="DUF2937"/>
    <property type="match status" value="1"/>
</dbReference>
<evidence type="ECO:0000256" key="1">
    <source>
        <dbReference type="SAM" id="Phobius"/>
    </source>
</evidence>
<keyword evidence="1" id="KW-0812">Transmembrane</keyword>
<dbReference type="InterPro" id="IPR022584">
    <property type="entry name" value="DUF2937"/>
</dbReference>
<organism evidence="2 3">
    <name type="scientific">Nitratireductor indicus C115</name>
    <dbReference type="NCBI Taxonomy" id="1231190"/>
    <lineage>
        <taxon>Bacteria</taxon>
        <taxon>Pseudomonadati</taxon>
        <taxon>Pseudomonadota</taxon>
        <taxon>Alphaproteobacteria</taxon>
        <taxon>Hyphomicrobiales</taxon>
        <taxon>Phyllobacteriaceae</taxon>
        <taxon>Nitratireductor</taxon>
    </lineage>
</organism>
<accession>K2P8F2</accession>
<evidence type="ECO:0000313" key="2">
    <source>
        <dbReference type="EMBL" id="EKF43506.1"/>
    </source>
</evidence>
<gene>
    <name evidence="2" type="ORF">NA8A_05723</name>
</gene>
<sequence>MFGLGRILGLLVALSGGLVTSQAPELAQQYRQRMNGAMNELGGVIAAFDRDAANNNLSRADILKVYDASTVPVLRDRGLSMRVAIDRYGNLIAQSQAFESLPPIMRPIALLKNPDAVLFKGTVSDFEPAVPVTPHGLVWTALGVIFGGGLSWGLGRLFRRRKVPPVRNIRV</sequence>
<dbReference type="RefSeq" id="WP_009449700.1">
    <property type="nucleotide sequence ID" value="NZ_AMSI01000003.1"/>
</dbReference>
<keyword evidence="1" id="KW-1133">Transmembrane helix</keyword>
<dbReference type="eggNOG" id="ENOG5032RKN">
    <property type="taxonomic scope" value="Bacteria"/>
</dbReference>
<name>K2P8F2_9HYPH</name>
<protein>
    <recommendedName>
        <fullName evidence="4">DUF2937 family protein</fullName>
    </recommendedName>
</protein>
<dbReference type="PATRIC" id="fig|1231190.3.peg.1203"/>
<evidence type="ECO:0000313" key="3">
    <source>
        <dbReference type="Proteomes" id="UP000007374"/>
    </source>
</evidence>
<keyword evidence="1" id="KW-0472">Membrane</keyword>
<comment type="caution">
    <text evidence="2">The sequence shown here is derived from an EMBL/GenBank/DDBJ whole genome shotgun (WGS) entry which is preliminary data.</text>
</comment>
<dbReference type="Proteomes" id="UP000007374">
    <property type="component" value="Unassembled WGS sequence"/>
</dbReference>
<keyword evidence="3" id="KW-1185">Reference proteome</keyword>
<evidence type="ECO:0008006" key="4">
    <source>
        <dbReference type="Google" id="ProtNLM"/>
    </source>
</evidence>
<dbReference type="AlphaFoldDB" id="K2P8F2"/>
<proteinExistence type="predicted"/>
<dbReference type="STRING" id="721133.SAMN05216176_101159"/>
<dbReference type="EMBL" id="AMSI01000003">
    <property type="protein sequence ID" value="EKF43506.1"/>
    <property type="molecule type" value="Genomic_DNA"/>
</dbReference>